<dbReference type="GeneID" id="109479773"/>
<keyword evidence="6" id="KW-1015">Disulfide bond</keyword>
<feature type="transmembrane region" description="Helical" evidence="9">
    <location>
        <begin position="260"/>
        <end position="284"/>
    </location>
</feature>
<dbReference type="PANTHER" id="PTHR23097:SF181">
    <property type="entry name" value="CASPASE-8-LIKE"/>
    <property type="match status" value="1"/>
</dbReference>
<evidence type="ECO:0000256" key="3">
    <source>
        <dbReference type="ARBA" id="ARBA00022703"/>
    </source>
</evidence>
<dbReference type="PROSITE" id="PS50017">
    <property type="entry name" value="DEATH_DOMAIN"/>
    <property type="match status" value="1"/>
</dbReference>
<dbReference type="CDD" id="cd01670">
    <property type="entry name" value="Death"/>
    <property type="match status" value="1"/>
</dbReference>
<dbReference type="Pfam" id="PF00020">
    <property type="entry name" value="TNFR_c6"/>
    <property type="match status" value="2"/>
</dbReference>
<evidence type="ECO:0000256" key="10">
    <source>
        <dbReference type="SAM" id="SignalP"/>
    </source>
</evidence>
<evidence type="ECO:0000256" key="9">
    <source>
        <dbReference type="SAM" id="Phobius"/>
    </source>
</evidence>
<dbReference type="SMART" id="SM00005">
    <property type="entry name" value="DEATH"/>
    <property type="match status" value="1"/>
</dbReference>
<feature type="chain" id="PRO_5028110056" evidence="10">
    <location>
        <begin position="38"/>
        <end position="478"/>
    </location>
</feature>
<dbReference type="InterPro" id="IPR011029">
    <property type="entry name" value="DEATH-like_dom_sf"/>
</dbReference>
<evidence type="ECO:0000313" key="12">
    <source>
        <dbReference type="Proteomes" id="UP000515135"/>
    </source>
</evidence>
<dbReference type="SMART" id="SM00208">
    <property type="entry name" value="TNFR"/>
    <property type="match status" value="4"/>
</dbReference>
<feature type="region of interest" description="Disordered" evidence="8">
    <location>
        <begin position="312"/>
        <end position="345"/>
    </location>
</feature>
<keyword evidence="2" id="KW-0964">Secreted</keyword>
<dbReference type="SUPFAM" id="SSF47986">
    <property type="entry name" value="DEATH domain"/>
    <property type="match status" value="1"/>
</dbReference>
<dbReference type="InterPro" id="IPR000488">
    <property type="entry name" value="Death_dom"/>
</dbReference>
<dbReference type="RefSeq" id="XP_019637331.1">
    <property type="nucleotide sequence ID" value="XM_019781772.1"/>
</dbReference>
<reference evidence="13" key="1">
    <citation type="submission" date="2025-08" db="UniProtKB">
        <authorList>
            <consortium name="RefSeq"/>
        </authorList>
    </citation>
    <scope>IDENTIFICATION</scope>
    <source>
        <tissue evidence="13">Gonad</tissue>
    </source>
</reference>
<organism evidence="12 13">
    <name type="scientific">Branchiostoma belcheri</name>
    <name type="common">Amphioxus</name>
    <dbReference type="NCBI Taxonomy" id="7741"/>
    <lineage>
        <taxon>Eukaryota</taxon>
        <taxon>Metazoa</taxon>
        <taxon>Chordata</taxon>
        <taxon>Cephalochordata</taxon>
        <taxon>Leptocardii</taxon>
        <taxon>Amphioxiformes</taxon>
        <taxon>Branchiostomatidae</taxon>
        <taxon>Branchiostoma</taxon>
    </lineage>
</organism>
<dbReference type="Pfam" id="PF00531">
    <property type="entry name" value="Death"/>
    <property type="match status" value="1"/>
</dbReference>
<dbReference type="PANTHER" id="PTHR23097">
    <property type="entry name" value="TUMOR NECROSIS FACTOR RECEPTOR SUPERFAMILY MEMBER"/>
    <property type="match status" value="1"/>
</dbReference>
<keyword evidence="5" id="KW-0677">Repeat</keyword>
<evidence type="ECO:0000256" key="4">
    <source>
        <dbReference type="ARBA" id="ARBA00022729"/>
    </source>
</evidence>
<evidence type="ECO:0000256" key="7">
    <source>
        <dbReference type="ARBA" id="ARBA00023180"/>
    </source>
</evidence>
<comment type="subcellular location">
    <subcellularLocation>
        <location evidence="1">Secreted</location>
    </subcellularLocation>
</comment>
<keyword evidence="3" id="KW-0053">Apoptosis</keyword>
<protein>
    <submittedName>
        <fullName evidence="13">Uncharacterized protein LOC109479773</fullName>
    </submittedName>
</protein>
<dbReference type="SUPFAM" id="SSF57586">
    <property type="entry name" value="TNF receptor-like"/>
    <property type="match status" value="2"/>
</dbReference>
<dbReference type="InterPro" id="IPR052459">
    <property type="entry name" value="TNFRSF_decoy_receptor"/>
</dbReference>
<evidence type="ECO:0000256" key="6">
    <source>
        <dbReference type="ARBA" id="ARBA00023157"/>
    </source>
</evidence>
<evidence type="ECO:0000256" key="5">
    <source>
        <dbReference type="ARBA" id="ARBA00022737"/>
    </source>
</evidence>
<evidence type="ECO:0000256" key="1">
    <source>
        <dbReference type="ARBA" id="ARBA00004613"/>
    </source>
</evidence>
<feature type="compositionally biased region" description="Basic and acidic residues" evidence="8">
    <location>
        <begin position="238"/>
        <end position="247"/>
    </location>
</feature>
<name>A0A6P5A6B0_BRABE</name>
<gene>
    <name evidence="13" type="primary">LOC109479773</name>
</gene>
<dbReference type="Proteomes" id="UP000515135">
    <property type="component" value="Unplaced"/>
</dbReference>
<dbReference type="GO" id="GO:0006915">
    <property type="term" value="P:apoptotic process"/>
    <property type="evidence" value="ECO:0007669"/>
    <property type="project" value="UniProtKB-KW"/>
</dbReference>
<sequence length="478" mass="53778">MRKTYHLTWRVRCPKMWLHACTLVCVAISLLVCEARASDPPPKWQHDDPISGRTVYCDWCKPGEYMNRPCTEQSPTECLPCPWDHYTEYYNQEPECLLCHQECNLKEHEHEHEALPCTAVQNRQCECDDGYYLLFEFCLPHTECEIGEGVREKGTPWKNTRCMRCGSGTFSDEVSSTAECKPHTDCTIEGECVVQEGNRRRDNTCGTCAVNGTVSNSSVSDATQVPPTEDGNTTGYEDANKSDDATKTPHPGGSTWGPYWLPYLLLGLVIFIAVIIVAAVVTLWRDDPAVQSRRRLPSRVSLTEIFVKRASQTSIGSAPGPSEHQQPLLEDNTGQRRRSSQEKAARLVGHTTAAKRFQRGLSVEEEERTPSLTSDEELSREKVALSHADHIAEDIGAEWRALGRKLGFNDGQCDGFQNDYQGLKEITYQMLRKWIEVKGEGATLGTLGNALVDVRKEDVRSKLFTFEHGRRLSRDESS</sequence>
<dbReference type="GO" id="GO:0005576">
    <property type="term" value="C:extracellular region"/>
    <property type="evidence" value="ECO:0007669"/>
    <property type="project" value="UniProtKB-SubCell"/>
</dbReference>
<feature type="signal peptide" evidence="10">
    <location>
        <begin position="1"/>
        <end position="37"/>
    </location>
</feature>
<dbReference type="KEGG" id="bbel:109479773"/>
<keyword evidence="9" id="KW-0812">Transmembrane</keyword>
<feature type="region of interest" description="Disordered" evidence="8">
    <location>
        <begin position="217"/>
        <end position="253"/>
    </location>
</feature>
<feature type="region of interest" description="Disordered" evidence="8">
    <location>
        <begin position="358"/>
        <end position="377"/>
    </location>
</feature>
<keyword evidence="9" id="KW-1133">Transmembrane helix</keyword>
<evidence type="ECO:0000313" key="13">
    <source>
        <dbReference type="RefSeq" id="XP_019637331.1"/>
    </source>
</evidence>
<evidence type="ECO:0000259" key="11">
    <source>
        <dbReference type="PROSITE" id="PS50017"/>
    </source>
</evidence>
<dbReference type="AlphaFoldDB" id="A0A6P5A6B0"/>
<dbReference type="OrthoDB" id="9990004at2759"/>
<evidence type="ECO:0000256" key="2">
    <source>
        <dbReference type="ARBA" id="ARBA00022525"/>
    </source>
</evidence>
<keyword evidence="9" id="KW-0472">Membrane</keyword>
<evidence type="ECO:0000256" key="8">
    <source>
        <dbReference type="SAM" id="MobiDB-lite"/>
    </source>
</evidence>
<dbReference type="InterPro" id="IPR001368">
    <property type="entry name" value="TNFR/NGFR_Cys_rich_reg"/>
</dbReference>
<dbReference type="Gene3D" id="2.10.50.10">
    <property type="entry name" value="Tumor Necrosis Factor Receptor, subunit A, domain 2"/>
    <property type="match status" value="2"/>
</dbReference>
<dbReference type="GO" id="GO:0007165">
    <property type="term" value="P:signal transduction"/>
    <property type="evidence" value="ECO:0007669"/>
    <property type="project" value="InterPro"/>
</dbReference>
<feature type="compositionally biased region" description="Polar residues" evidence="8">
    <location>
        <begin position="217"/>
        <end position="235"/>
    </location>
</feature>
<keyword evidence="7" id="KW-0325">Glycoprotein</keyword>
<keyword evidence="12" id="KW-1185">Reference proteome</keyword>
<dbReference type="Gene3D" id="1.10.533.10">
    <property type="entry name" value="Death Domain, Fas"/>
    <property type="match status" value="1"/>
</dbReference>
<accession>A0A6P5A6B0</accession>
<keyword evidence="4 10" id="KW-0732">Signal</keyword>
<proteinExistence type="predicted"/>
<feature type="domain" description="Death" evidence="11">
    <location>
        <begin position="391"/>
        <end position="467"/>
    </location>
</feature>